<name>A0AAD7CVS6_MYCRO</name>
<reference evidence="2" key="1">
    <citation type="submission" date="2023-03" db="EMBL/GenBank/DDBJ databases">
        <title>Massive genome expansion in bonnet fungi (Mycena s.s.) driven by repeated elements and novel gene families across ecological guilds.</title>
        <authorList>
            <consortium name="Lawrence Berkeley National Laboratory"/>
            <person name="Harder C.B."/>
            <person name="Miyauchi S."/>
            <person name="Viragh M."/>
            <person name="Kuo A."/>
            <person name="Thoen E."/>
            <person name="Andreopoulos B."/>
            <person name="Lu D."/>
            <person name="Skrede I."/>
            <person name="Drula E."/>
            <person name="Henrissat B."/>
            <person name="Morin E."/>
            <person name="Kohler A."/>
            <person name="Barry K."/>
            <person name="LaButti K."/>
            <person name="Morin E."/>
            <person name="Salamov A."/>
            <person name="Lipzen A."/>
            <person name="Mereny Z."/>
            <person name="Hegedus B."/>
            <person name="Baldrian P."/>
            <person name="Stursova M."/>
            <person name="Weitz H."/>
            <person name="Taylor A."/>
            <person name="Grigoriev I.V."/>
            <person name="Nagy L.G."/>
            <person name="Martin F."/>
            <person name="Kauserud H."/>
        </authorList>
    </citation>
    <scope>NUCLEOTIDE SEQUENCE</scope>
    <source>
        <strain evidence="2">CBHHK067</strain>
    </source>
</reference>
<organism evidence="2 3">
    <name type="scientific">Mycena rosella</name>
    <name type="common">Pink bonnet</name>
    <name type="synonym">Agaricus rosellus</name>
    <dbReference type="NCBI Taxonomy" id="1033263"/>
    <lineage>
        <taxon>Eukaryota</taxon>
        <taxon>Fungi</taxon>
        <taxon>Dikarya</taxon>
        <taxon>Basidiomycota</taxon>
        <taxon>Agaricomycotina</taxon>
        <taxon>Agaricomycetes</taxon>
        <taxon>Agaricomycetidae</taxon>
        <taxon>Agaricales</taxon>
        <taxon>Marasmiineae</taxon>
        <taxon>Mycenaceae</taxon>
        <taxon>Mycena</taxon>
    </lineage>
</organism>
<gene>
    <name evidence="2" type="ORF">B0H17DRAFT_1212488</name>
</gene>
<sequence>MLAATPRLSQYAVDLATARIFLPMFASLCALYALLAARFRISRQTAWSLRN</sequence>
<evidence type="ECO:0000313" key="2">
    <source>
        <dbReference type="EMBL" id="KAJ7660612.1"/>
    </source>
</evidence>
<keyword evidence="1" id="KW-0472">Membrane</keyword>
<dbReference type="EMBL" id="JARKIE010000257">
    <property type="protein sequence ID" value="KAJ7660612.1"/>
    <property type="molecule type" value="Genomic_DNA"/>
</dbReference>
<comment type="caution">
    <text evidence="2">The sequence shown here is derived from an EMBL/GenBank/DDBJ whole genome shotgun (WGS) entry which is preliminary data.</text>
</comment>
<keyword evidence="1" id="KW-1133">Transmembrane helix</keyword>
<feature type="transmembrane region" description="Helical" evidence="1">
    <location>
        <begin position="20"/>
        <end position="41"/>
    </location>
</feature>
<protein>
    <submittedName>
        <fullName evidence="2">Uncharacterized protein</fullName>
    </submittedName>
</protein>
<evidence type="ECO:0000256" key="1">
    <source>
        <dbReference type="SAM" id="Phobius"/>
    </source>
</evidence>
<accession>A0AAD7CVS6</accession>
<proteinExistence type="predicted"/>
<dbReference type="Proteomes" id="UP001221757">
    <property type="component" value="Unassembled WGS sequence"/>
</dbReference>
<evidence type="ECO:0000313" key="3">
    <source>
        <dbReference type="Proteomes" id="UP001221757"/>
    </source>
</evidence>
<keyword evidence="1" id="KW-0812">Transmembrane</keyword>
<dbReference type="AlphaFoldDB" id="A0AAD7CVS6"/>
<keyword evidence="3" id="KW-1185">Reference proteome</keyword>